<feature type="compositionally biased region" description="Pro residues" evidence="11">
    <location>
        <begin position="379"/>
        <end position="399"/>
    </location>
</feature>
<feature type="domain" description="Protein kinase" evidence="12">
    <location>
        <begin position="19"/>
        <end position="293"/>
    </location>
</feature>
<feature type="binding site" evidence="10">
    <location>
        <position position="53"/>
    </location>
    <ligand>
        <name>ATP</name>
        <dbReference type="ChEBI" id="CHEBI:30616"/>
    </ligand>
</feature>
<sequence>MGLCASEVINPEEVDLSHFQIMTTIGAGGFGKVRLAIDVKEQRINPNTYVAMKFLDVSYYYKPHRRDQLRREREALATIKSPFVVHLMHAFKSSDEIIFVMPFLQGGDFCVYLSRRSLTQQQVKFAAAECILGLEAIHRHKYVYRDLKPENILLDSNGHCVITDLGLVAKISEFDSKYNEPFSKRWDPPHHCRLRGVSGTPGYMAPEVFVKSYDQLADFFALGALIYSLFTNKVPFPNQSRKYFFKTAFVLPETVNRLSPTAKSFVKGLCAYYEKDRLGYKKFWDDVKAHPFFEAEKSFSWNRIEKRQSPSPFKITQDFNFDIRYNLEDTFALNYGVEADRMSREETKKIFDQLKGISYNNRPPFKLSDGTFYSVGNGVPPPPTTPHVLPKPPVNPTPQPDAKENKGLRRNKKITHMSKISVTHTPSKMSQRTLHSHMATGDSKRNSPAPSATMSPRTSQFHAKSRRAISNISHGSHPDNATQSFKDNGLLHSKRRINRHSQAKSDVSYKLAAPISNPAAPPVENPAATKEGATENSATSKPESR</sequence>
<evidence type="ECO:0000256" key="3">
    <source>
        <dbReference type="ARBA" id="ARBA00022553"/>
    </source>
</evidence>
<evidence type="ECO:0000256" key="8">
    <source>
        <dbReference type="ARBA" id="ARBA00047899"/>
    </source>
</evidence>
<keyword evidence="4" id="KW-0808">Transferase</keyword>
<dbReference type="GO" id="GO:0005524">
    <property type="term" value="F:ATP binding"/>
    <property type="evidence" value="ECO:0007669"/>
    <property type="project" value="UniProtKB-UniRule"/>
</dbReference>
<evidence type="ECO:0000256" key="4">
    <source>
        <dbReference type="ARBA" id="ARBA00022679"/>
    </source>
</evidence>
<dbReference type="SMART" id="SM00220">
    <property type="entry name" value="S_TKc"/>
    <property type="match status" value="1"/>
</dbReference>
<keyword evidence="3" id="KW-0597">Phosphoprotein</keyword>
<feature type="compositionally biased region" description="Polar residues" evidence="11">
    <location>
        <begin position="418"/>
        <end position="433"/>
    </location>
</feature>
<keyword evidence="5 10" id="KW-0547">Nucleotide-binding</keyword>
<dbReference type="GO" id="GO:0004674">
    <property type="term" value="F:protein serine/threonine kinase activity"/>
    <property type="evidence" value="ECO:0007669"/>
    <property type="project" value="UniProtKB-KW"/>
</dbReference>
<dbReference type="Gene3D" id="3.30.200.20">
    <property type="entry name" value="Phosphorylase Kinase, domain 1"/>
    <property type="match status" value="1"/>
</dbReference>
<feature type="compositionally biased region" description="Polar residues" evidence="11">
    <location>
        <begin position="534"/>
        <end position="545"/>
    </location>
</feature>
<dbReference type="PANTHER" id="PTHR24351">
    <property type="entry name" value="RIBOSOMAL PROTEIN S6 KINASE"/>
    <property type="match status" value="1"/>
</dbReference>
<evidence type="ECO:0000256" key="5">
    <source>
        <dbReference type="ARBA" id="ARBA00022741"/>
    </source>
</evidence>
<proteinExistence type="predicted"/>
<gene>
    <name evidence="13" type="ORF">LGLO00237_LOCUS952</name>
</gene>
<dbReference type="SUPFAM" id="SSF56112">
    <property type="entry name" value="Protein kinase-like (PK-like)"/>
    <property type="match status" value="1"/>
</dbReference>
<dbReference type="AlphaFoldDB" id="A0A7S4DEH1"/>
<dbReference type="InterPro" id="IPR017441">
    <property type="entry name" value="Protein_kinase_ATP_BS"/>
</dbReference>
<evidence type="ECO:0000259" key="12">
    <source>
        <dbReference type="PROSITE" id="PS50011"/>
    </source>
</evidence>
<evidence type="ECO:0000256" key="11">
    <source>
        <dbReference type="SAM" id="MobiDB-lite"/>
    </source>
</evidence>
<dbReference type="InterPro" id="IPR008271">
    <property type="entry name" value="Ser/Thr_kinase_AS"/>
</dbReference>
<feature type="region of interest" description="Disordered" evidence="11">
    <location>
        <begin position="499"/>
        <end position="545"/>
    </location>
</feature>
<evidence type="ECO:0000256" key="9">
    <source>
        <dbReference type="ARBA" id="ARBA00048679"/>
    </source>
</evidence>
<comment type="catalytic activity">
    <reaction evidence="8">
        <text>L-threonyl-[protein] + ATP = O-phospho-L-threonyl-[protein] + ADP + H(+)</text>
        <dbReference type="Rhea" id="RHEA:46608"/>
        <dbReference type="Rhea" id="RHEA-COMP:11060"/>
        <dbReference type="Rhea" id="RHEA-COMP:11605"/>
        <dbReference type="ChEBI" id="CHEBI:15378"/>
        <dbReference type="ChEBI" id="CHEBI:30013"/>
        <dbReference type="ChEBI" id="CHEBI:30616"/>
        <dbReference type="ChEBI" id="CHEBI:61977"/>
        <dbReference type="ChEBI" id="CHEBI:456216"/>
        <dbReference type="EC" id="2.7.11.1"/>
    </reaction>
</comment>
<keyword evidence="2" id="KW-0723">Serine/threonine-protein kinase</keyword>
<dbReference type="Gene3D" id="1.10.510.10">
    <property type="entry name" value="Transferase(Phosphotransferase) domain 1"/>
    <property type="match status" value="1"/>
</dbReference>
<evidence type="ECO:0000256" key="10">
    <source>
        <dbReference type="PROSITE-ProRule" id="PRU10141"/>
    </source>
</evidence>
<comment type="catalytic activity">
    <reaction evidence="9">
        <text>L-seryl-[protein] + ATP = O-phospho-L-seryl-[protein] + ADP + H(+)</text>
        <dbReference type="Rhea" id="RHEA:17989"/>
        <dbReference type="Rhea" id="RHEA-COMP:9863"/>
        <dbReference type="Rhea" id="RHEA-COMP:11604"/>
        <dbReference type="ChEBI" id="CHEBI:15378"/>
        <dbReference type="ChEBI" id="CHEBI:29999"/>
        <dbReference type="ChEBI" id="CHEBI:30616"/>
        <dbReference type="ChEBI" id="CHEBI:83421"/>
        <dbReference type="ChEBI" id="CHEBI:456216"/>
        <dbReference type="EC" id="2.7.11.1"/>
    </reaction>
</comment>
<feature type="compositionally biased region" description="Polar residues" evidence="11">
    <location>
        <begin position="446"/>
        <end position="466"/>
    </location>
</feature>
<evidence type="ECO:0000256" key="6">
    <source>
        <dbReference type="ARBA" id="ARBA00022777"/>
    </source>
</evidence>
<dbReference type="FunFam" id="1.10.510.10:FF:000024">
    <property type="entry name" value="Probable serine/threonine-protein kinase cot-1"/>
    <property type="match status" value="1"/>
</dbReference>
<evidence type="ECO:0000313" key="13">
    <source>
        <dbReference type="EMBL" id="CAE0644924.1"/>
    </source>
</evidence>
<organism evidence="13">
    <name type="scientific">Lotharella globosa</name>
    <dbReference type="NCBI Taxonomy" id="91324"/>
    <lineage>
        <taxon>Eukaryota</taxon>
        <taxon>Sar</taxon>
        <taxon>Rhizaria</taxon>
        <taxon>Cercozoa</taxon>
        <taxon>Chlorarachniophyceae</taxon>
        <taxon>Lotharella</taxon>
    </lineage>
</organism>
<dbReference type="PROSITE" id="PS00107">
    <property type="entry name" value="PROTEIN_KINASE_ATP"/>
    <property type="match status" value="1"/>
</dbReference>
<keyword evidence="6" id="KW-0418">Kinase</keyword>
<accession>A0A7S4DEH1</accession>
<dbReference type="EC" id="2.7.11.1" evidence="1"/>
<dbReference type="EMBL" id="HBIV01001378">
    <property type="protein sequence ID" value="CAE0644924.1"/>
    <property type="molecule type" value="Transcribed_RNA"/>
</dbReference>
<dbReference type="Pfam" id="PF00069">
    <property type="entry name" value="Pkinase"/>
    <property type="match status" value="1"/>
</dbReference>
<keyword evidence="7 10" id="KW-0067">ATP-binding</keyword>
<dbReference type="InterPro" id="IPR000719">
    <property type="entry name" value="Prot_kinase_dom"/>
</dbReference>
<dbReference type="GO" id="GO:0007010">
    <property type="term" value="P:cytoskeleton organization"/>
    <property type="evidence" value="ECO:0007669"/>
    <property type="project" value="UniProtKB-ARBA"/>
</dbReference>
<dbReference type="PROSITE" id="PS00108">
    <property type="entry name" value="PROTEIN_KINASE_ST"/>
    <property type="match status" value="1"/>
</dbReference>
<dbReference type="PROSITE" id="PS50011">
    <property type="entry name" value="PROTEIN_KINASE_DOM"/>
    <property type="match status" value="1"/>
</dbReference>
<feature type="region of interest" description="Disordered" evidence="11">
    <location>
        <begin position="376"/>
        <end position="466"/>
    </location>
</feature>
<name>A0A7S4DEH1_9EUKA</name>
<evidence type="ECO:0000256" key="1">
    <source>
        <dbReference type="ARBA" id="ARBA00012513"/>
    </source>
</evidence>
<protein>
    <recommendedName>
        <fullName evidence="1">non-specific serine/threonine protein kinase</fullName>
        <ecNumber evidence="1">2.7.11.1</ecNumber>
    </recommendedName>
</protein>
<evidence type="ECO:0000256" key="7">
    <source>
        <dbReference type="ARBA" id="ARBA00022840"/>
    </source>
</evidence>
<evidence type="ECO:0000256" key="2">
    <source>
        <dbReference type="ARBA" id="ARBA00022527"/>
    </source>
</evidence>
<dbReference type="InterPro" id="IPR011009">
    <property type="entry name" value="Kinase-like_dom_sf"/>
</dbReference>
<reference evidence="13" key="1">
    <citation type="submission" date="2021-01" db="EMBL/GenBank/DDBJ databases">
        <authorList>
            <person name="Corre E."/>
            <person name="Pelletier E."/>
            <person name="Niang G."/>
            <person name="Scheremetjew M."/>
            <person name="Finn R."/>
            <person name="Kale V."/>
            <person name="Holt S."/>
            <person name="Cochrane G."/>
            <person name="Meng A."/>
            <person name="Brown T."/>
            <person name="Cohen L."/>
        </authorList>
    </citation>
    <scope>NUCLEOTIDE SEQUENCE</scope>
    <source>
        <strain evidence="13">CCCM811</strain>
    </source>
</reference>